<evidence type="ECO:0000313" key="2">
    <source>
        <dbReference type="EMBL" id="QHC01993.1"/>
    </source>
</evidence>
<dbReference type="InterPro" id="IPR017853">
    <property type="entry name" value="GH"/>
</dbReference>
<dbReference type="GO" id="GO:0030980">
    <property type="term" value="P:alpha-glucan catabolic process"/>
    <property type="evidence" value="ECO:0007669"/>
    <property type="project" value="TreeGrafter"/>
</dbReference>
<dbReference type="AlphaFoldDB" id="A0A7L4YSP2"/>
<dbReference type="FunCoup" id="A0A7L4YSP2">
    <property type="interactions" value="15"/>
</dbReference>
<organism evidence="2 3">
    <name type="scientific">Epidermidibacterium keratini</name>
    <dbReference type="NCBI Taxonomy" id="1891644"/>
    <lineage>
        <taxon>Bacteria</taxon>
        <taxon>Bacillati</taxon>
        <taxon>Actinomycetota</taxon>
        <taxon>Actinomycetes</taxon>
        <taxon>Sporichthyales</taxon>
        <taxon>Sporichthyaceae</taxon>
        <taxon>Epidermidibacterium</taxon>
    </lineage>
</organism>
<dbReference type="Gene3D" id="1.10.10.470">
    <property type="entry name" value="Maltooligosyl trehalose synthase, domain 4"/>
    <property type="match status" value="1"/>
</dbReference>
<dbReference type="Proteomes" id="UP000463857">
    <property type="component" value="Chromosome"/>
</dbReference>
<dbReference type="PANTHER" id="PTHR10357">
    <property type="entry name" value="ALPHA-AMYLASE FAMILY MEMBER"/>
    <property type="match status" value="1"/>
</dbReference>
<dbReference type="InterPro" id="IPR006047">
    <property type="entry name" value="GH13_cat_dom"/>
</dbReference>
<dbReference type="PANTHER" id="PTHR10357:SF216">
    <property type="entry name" value="MALTOOLIGOSYL TREHALOSE SYNTHASE-RELATED"/>
    <property type="match status" value="1"/>
</dbReference>
<feature type="domain" description="Glycosyl hydrolase family 13 catalytic" evidence="1">
    <location>
        <begin position="11"/>
        <end position="399"/>
    </location>
</feature>
<dbReference type="SMART" id="SM00642">
    <property type="entry name" value="Aamy"/>
    <property type="match status" value="1"/>
</dbReference>
<keyword evidence="3" id="KW-1185">Reference proteome</keyword>
<dbReference type="EMBL" id="CP047156">
    <property type="protein sequence ID" value="QHC01993.1"/>
    <property type="molecule type" value="Genomic_DNA"/>
</dbReference>
<evidence type="ECO:0000259" key="1">
    <source>
        <dbReference type="SMART" id="SM00642"/>
    </source>
</evidence>
<dbReference type="KEGG" id="eke:EK0264_18055"/>
<dbReference type="GO" id="GO:0047470">
    <property type="term" value="F:(1,4)-alpha-D-glucan 1-alpha-D-glucosylmutase activity"/>
    <property type="evidence" value="ECO:0007669"/>
    <property type="project" value="TreeGrafter"/>
</dbReference>
<gene>
    <name evidence="2" type="primary">treY</name>
    <name evidence="2" type="ORF">EK0264_18055</name>
</gene>
<dbReference type="NCBIfam" id="TIGR02401">
    <property type="entry name" value="trehalose_TreY"/>
    <property type="match status" value="1"/>
</dbReference>
<dbReference type="GO" id="GO:0005992">
    <property type="term" value="P:trehalose biosynthetic process"/>
    <property type="evidence" value="ECO:0007669"/>
    <property type="project" value="TreeGrafter"/>
</dbReference>
<reference evidence="2 3" key="1">
    <citation type="journal article" date="2018" name="Int. J. Syst. Evol. Microbiol.">
        <title>Epidermidibacterium keratini gen. nov., sp. nov., a member of the family Sporichthyaceae, isolated from keratin epidermis.</title>
        <authorList>
            <person name="Lee D.G."/>
            <person name="Trujillo M.E."/>
            <person name="Kang S."/>
            <person name="Nam J.J."/>
            <person name="Kim Y.J."/>
        </authorList>
    </citation>
    <scope>NUCLEOTIDE SEQUENCE [LARGE SCALE GENOMIC DNA]</scope>
    <source>
        <strain evidence="2 3">EPI-7</strain>
    </source>
</reference>
<name>A0A7L4YSP2_9ACTN</name>
<protein>
    <submittedName>
        <fullName evidence="2">Malto-oligosyltrehalose synthase</fullName>
    </submittedName>
</protein>
<dbReference type="Gene3D" id="1.10.150.200">
    <property type="entry name" value="Maltooligosyl trehalose synthase, domain 3"/>
    <property type="match status" value="1"/>
</dbReference>
<accession>A0A7L4YSP2</accession>
<sequence>MNTPSTDIDIATVARLHARAPRSTYRLHLRGEPHETLWSSIDVLDYVAELGADAIYLSPILQAVPDSTHAYDVVDPTIVDAARGGEDAFIAFTDHARSLGLKVILDVVPNHMGVQQPRANPYWWSVLREGRDSAYAEFFDIDWDAGKLLLPVLSSDPAPDLDRVERDGDVLRVLGLDYPIADGTGDGTPREVLERQHYRLTAHDDRHAPTYRRFFNVTGLAAIRQENPDVFEWANRRYLDWVAEGRADGLRLDHIDGLAHPDRYLADLQQAHPGLWVVPEMVLERDEKMPLEFACAGTTGYDVMAYLDRLIVDPAGEQAFIDLDGSFGMPADAAELIDRARRECVAGPINADVERLARMATEIPDARAALDEILVGFRAYRTFLPDDGAELSAAVDRARAAAPQLTSAIDAVAARLADAADPLAIRFQQTSGSLMGIAVESWVFFRFGRLTSLAEIGGTPLWWSVSPDEAHAFFAEHDRERPLAMTTLATHDTKRGEDVRARLAVLSELADDWAADVRRWFTDQPPASYALGSLLLQALVGAWPVSDDDLDYYVTKAAREFGEQTSWSSPNVEFEATVRAWIEGFRSSATAHGREVAAWVERIQPDGWSNSLTIKALQLAGPGVPDVYRGSEGWNLDLVDPLNRKTVDYERLRDSLARSGEIVPIDETAGAKVKLVSAALRLRRERPEAFAGYRPVKAEGEAADHLIGFARDGVIAVGTRLPVGLQQRGGWGETTVTLDGQWRDTLTGVQHSGSVRLADLLVSYPVAVLVAD</sequence>
<dbReference type="InterPro" id="IPR013797">
    <property type="entry name" value="Maltooligo_trehalose_synth_4"/>
</dbReference>
<dbReference type="RefSeq" id="WP_159547117.1">
    <property type="nucleotide sequence ID" value="NZ_CP047156.1"/>
</dbReference>
<dbReference type="SUPFAM" id="SSF51445">
    <property type="entry name" value="(Trans)glycosidases"/>
    <property type="match status" value="1"/>
</dbReference>
<evidence type="ECO:0000313" key="3">
    <source>
        <dbReference type="Proteomes" id="UP000463857"/>
    </source>
</evidence>
<dbReference type="Pfam" id="PF00128">
    <property type="entry name" value="Alpha-amylase"/>
    <property type="match status" value="1"/>
</dbReference>
<dbReference type="OrthoDB" id="9761577at2"/>
<dbReference type="InterPro" id="IPR012767">
    <property type="entry name" value="Trehalose_TreY"/>
</dbReference>
<proteinExistence type="predicted"/>
<dbReference type="Gene3D" id="3.30.1590.10">
    <property type="entry name" value="Maltooligosyl trehalose synthase, domain 2"/>
    <property type="match status" value="1"/>
</dbReference>
<dbReference type="Gene3D" id="3.20.20.80">
    <property type="entry name" value="Glycosidases"/>
    <property type="match status" value="1"/>
</dbReference>
<dbReference type="InParanoid" id="A0A7L4YSP2"/>